<keyword evidence="1" id="KW-1133">Transmembrane helix</keyword>
<keyword evidence="1" id="KW-0472">Membrane</keyword>
<gene>
    <name evidence="2" type="ORF">LEA_07391</name>
</gene>
<reference evidence="2" key="1">
    <citation type="journal article" date="2013" name="Environ. Microbiol.">
        <title>Microbiota from the distal guts of lean and obese adolescents exhibit partial functional redundancy besides clear differences in community structure.</title>
        <authorList>
            <person name="Ferrer M."/>
            <person name="Ruiz A."/>
            <person name="Lanza F."/>
            <person name="Haange S.B."/>
            <person name="Oberbach A."/>
            <person name="Till H."/>
            <person name="Bargiela R."/>
            <person name="Campoy C."/>
            <person name="Segura M.T."/>
            <person name="Richter M."/>
            <person name="von Bergen M."/>
            <person name="Seifert J."/>
            <person name="Suarez A."/>
        </authorList>
    </citation>
    <scope>NUCLEOTIDE SEQUENCE</scope>
</reference>
<dbReference type="EMBL" id="AJWY01004866">
    <property type="protein sequence ID" value="EKC71192.1"/>
    <property type="molecule type" value="Genomic_DNA"/>
</dbReference>
<name>K1TDD1_9ZZZZ</name>
<accession>K1TDD1</accession>
<keyword evidence="1" id="KW-0812">Transmembrane</keyword>
<protein>
    <submittedName>
        <fullName evidence="2">Uncharacterized protein</fullName>
    </submittedName>
</protein>
<evidence type="ECO:0000313" key="2">
    <source>
        <dbReference type="EMBL" id="EKC71192.1"/>
    </source>
</evidence>
<comment type="caution">
    <text evidence="2">The sequence shown here is derived from an EMBL/GenBank/DDBJ whole genome shotgun (WGS) entry which is preliminary data.</text>
</comment>
<dbReference type="AlphaFoldDB" id="K1TDD1"/>
<evidence type="ECO:0000256" key="1">
    <source>
        <dbReference type="SAM" id="Phobius"/>
    </source>
</evidence>
<proteinExistence type="predicted"/>
<feature type="non-terminal residue" evidence="2">
    <location>
        <position position="1"/>
    </location>
</feature>
<sequence>GTWYFYLLALAIGAVVTMLMLALLKRPIKK</sequence>
<feature type="transmembrane region" description="Helical" evidence="1">
    <location>
        <begin position="6"/>
        <end position="24"/>
    </location>
</feature>
<organism evidence="2">
    <name type="scientific">human gut metagenome</name>
    <dbReference type="NCBI Taxonomy" id="408170"/>
    <lineage>
        <taxon>unclassified sequences</taxon>
        <taxon>metagenomes</taxon>
        <taxon>organismal metagenomes</taxon>
    </lineage>
</organism>